<evidence type="ECO:0000313" key="2">
    <source>
        <dbReference type="EMBL" id="OWQ52009.1"/>
    </source>
</evidence>
<feature type="transmembrane region" description="Helical" evidence="1">
    <location>
        <begin position="310"/>
        <end position="334"/>
    </location>
</feature>
<feature type="transmembrane region" description="Helical" evidence="1">
    <location>
        <begin position="155"/>
        <end position="175"/>
    </location>
</feature>
<sequence length="398" mass="42904">MTAAASRFQRYLLPGLAFKSAVIGGGYATGRELAEFFLPSGPWGGLAAMVLSMLIWSVICILTFLLARAIRANDYRTFFRHLLGRGWWTFEVAYLALIVVVLAVFGAAAGELAATMFGWPRIVGTLVLVAIITGVVQAGTNAVERMFKLMSAFMYLVYAIAACLILYRFGGGAMAQLSSTHELGQDWVLNGVTYAGYNMFAAVSILLVVRHLLCRRDAVIAGALAGPLAILPAIVFYVCMIAFLPDIADAPLPSDLMLGQLGLPWFQWLFRLMIMVALVETGVTLMASVDGRISVNWKERTGAAPGRGMRVAIIAAILLMAVFLADGIGLVALIAKGYRLLAYAILATYVVPLLAYSAWQIWTRRGQAFTAPVGELPDPRPALADALGAHPPQAKTRN</sequence>
<gene>
    <name evidence="2" type="ORF">CEE60_13875</name>
</gene>
<feature type="transmembrane region" description="Helical" evidence="1">
    <location>
        <begin position="12"/>
        <end position="30"/>
    </location>
</feature>
<organism evidence="2 3">
    <name type="scientific">Stenotrophomonas maltophilia</name>
    <name type="common">Pseudomonas maltophilia</name>
    <name type="synonym">Xanthomonas maltophilia</name>
    <dbReference type="NCBI Taxonomy" id="40324"/>
    <lineage>
        <taxon>Bacteria</taxon>
        <taxon>Pseudomonadati</taxon>
        <taxon>Pseudomonadota</taxon>
        <taxon>Gammaproteobacteria</taxon>
        <taxon>Lysobacterales</taxon>
        <taxon>Lysobacteraceae</taxon>
        <taxon>Stenotrophomonas</taxon>
        <taxon>Stenotrophomonas maltophilia group</taxon>
    </lineage>
</organism>
<feature type="transmembrane region" description="Helical" evidence="1">
    <location>
        <begin position="187"/>
        <end position="209"/>
    </location>
</feature>
<name>A0A246HK96_STEMA</name>
<protein>
    <recommendedName>
        <fullName evidence="4">Membrane protein YkvI</fullName>
    </recommendedName>
</protein>
<keyword evidence="1" id="KW-0812">Transmembrane</keyword>
<proteinExistence type="predicted"/>
<feature type="transmembrane region" description="Helical" evidence="1">
    <location>
        <begin position="340"/>
        <end position="359"/>
    </location>
</feature>
<feature type="transmembrane region" description="Helical" evidence="1">
    <location>
        <begin position="265"/>
        <end position="289"/>
    </location>
</feature>
<feature type="transmembrane region" description="Helical" evidence="1">
    <location>
        <begin position="42"/>
        <end position="67"/>
    </location>
</feature>
<evidence type="ECO:0000313" key="3">
    <source>
        <dbReference type="Proteomes" id="UP000198157"/>
    </source>
</evidence>
<dbReference type="PANTHER" id="PTHR37814:SF1">
    <property type="entry name" value="MEMBRANE PROTEIN"/>
    <property type="match status" value="1"/>
</dbReference>
<feature type="transmembrane region" description="Helical" evidence="1">
    <location>
        <begin position="122"/>
        <end position="143"/>
    </location>
</feature>
<feature type="transmembrane region" description="Helical" evidence="1">
    <location>
        <begin position="221"/>
        <end position="245"/>
    </location>
</feature>
<accession>A0A246HK96</accession>
<dbReference type="PANTHER" id="PTHR37814">
    <property type="entry name" value="CONSERVED MEMBRANE PROTEIN"/>
    <property type="match status" value="1"/>
</dbReference>
<dbReference type="Proteomes" id="UP000198157">
    <property type="component" value="Unassembled WGS sequence"/>
</dbReference>
<feature type="transmembrane region" description="Helical" evidence="1">
    <location>
        <begin position="88"/>
        <end position="110"/>
    </location>
</feature>
<dbReference type="OrthoDB" id="5444697at2"/>
<comment type="caution">
    <text evidence="2">The sequence shown here is derived from an EMBL/GenBank/DDBJ whole genome shotgun (WGS) entry which is preliminary data.</text>
</comment>
<dbReference type="AlphaFoldDB" id="A0A246HK96"/>
<reference evidence="2 3" key="1">
    <citation type="submission" date="2017-06" db="EMBL/GenBank/DDBJ databases">
        <authorList>
            <person name="Kim H.J."/>
            <person name="Triplett B.A."/>
        </authorList>
    </citation>
    <scope>NUCLEOTIDE SEQUENCE [LARGE SCALE GENOMIC DNA]</scope>
    <source>
        <strain evidence="2 3">13146</strain>
    </source>
</reference>
<keyword evidence="1" id="KW-0472">Membrane</keyword>
<dbReference type="InterPro" id="IPR038728">
    <property type="entry name" value="YkvI-like"/>
</dbReference>
<evidence type="ECO:0000256" key="1">
    <source>
        <dbReference type="SAM" id="Phobius"/>
    </source>
</evidence>
<keyword evidence="1" id="KW-1133">Transmembrane helix</keyword>
<dbReference type="EMBL" id="NIVS01000037">
    <property type="protein sequence ID" value="OWQ52009.1"/>
    <property type="molecule type" value="Genomic_DNA"/>
</dbReference>
<evidence type="ECO:0008006" key="4">
    <source>
        <dbReference type="Google" id="ProtNLM"/>
    </source>
</evidence>